<organism evidence="7 8">
    <name type="scientific">Sinorhizobium alkalisoli</name>
    <dbReference type="NCBI Taxonomy" id="1752398"/>
    <lineage>
        <taxon>Bacteria</taxon>
        <taxon>Pseudomonadati</taxon>
        <taxon>Pseudomonadota</taxon>
        <taxon>Alphaproteobacteria</taxon>
        <taxon>Hyphomicrobiales</taxon>
        <taxon>Rhizobiaceae</taxon>
        <taxon>Sinorhizobium/Ensifer group</taxon>
        <taxon>Sinorhizobium</taxon>
    </lineage>
</organism>
<dbReference type="EMBL" id="LYBW01000035">
    <property type="protein sequence ID" value="ODR93003.1"/>
    <property type="molecule type" value="Genomic_DNA"/>
</dbReference>
<dbReference type="InterPro" id="IPR015421">
    <property type="entry name" value="PyrdxlP-dep_Trfase_major"/>
</dbReference>
<keyword evidence="5" id="KW-0804">Transcription</keyword>
<dbReference type="GO" id="GO:0030170">
    <property type="term" value="F:pyridoxal phosphate binding"/>
    <property type="evidence" value="ECO:0007669"/>
    <property type="project" value="InterPro"/>
</dbReference>
<evidence type="ECO:0000259" key="6">
    <source>
        <dbReference type="PROSITE" id="PS50949"/>
    </source>
</evidence>
<dbReference type="Proteomes" id="UP000094342">
    <property type="component" value="Unassembled WGS sequence"/>
</dbReference>
<dbReference type="Gene3D" id="3.90.1150.10">
    <property type="entry name" value="Aspartate Aminotransferase, domain 1"/>
    <property type="match status" value="1"/>
</dbReference>
<evidence type="ECO:0000256" key="1">
    <source>
        <dbReference type="ARBA" id="ARBA00005384"/>
    </source>
</evidence>
<proteinExistence type="inferred from homology"/>
<gene>
    <name evidence="7" type="ORF">A8M32_01990</name>
</gene>
<dbReference type="Gene3D" id="3.40.640.10">
    <property type="entry name" value="Type I PLP-dependent aspartate aminotransferase-like (Major domain)"/>
    <property type="match status" value="1"/>
</dbReference>
<dbReference type="AlphaFoldDB" id="A0A1E3VHF0"/>
<keyword evidence="2" id="KW-0663">Pyridoxal phosphate</keyword>
<dbReference type="OrthoDB" id="9794015at2"/>
<keyword evidence="4" id="KW-0238">DNA-binding</keyword>
<comment type="caution">
    <text evidence="7">The sequence shown here is derived from an EMBL/GenBank/DDBJ whole genome shotgun (WGS) entry which is preliminary data.</text>
</comment>
<evidence type="ECO:0000313" key="7">
    <source>
        <dbReference type="EMBL" id="ODR93003.1"/>
    </source>
</evidence>
<dbReference type="CDD" id="cd00609">
    <property type="entry name" value="AAT_like"/>
    <property type="match status" value="1"/>
</dbReference>
<dbReference type="GO" id="GO:0003677">
    <property type="term" value="F:DNA binding"/>
    <property type="evidence" value="ECO:0007669"/>
    <property type="project" value="UniProtKB-KW"/>
</dbReference>
<dbReference type="CDD" id="cd07377">
    <property type="entry name" value="WHTH_GntR"/>
    <property type="match status" value="1"/>
</dbReference>
<dbReference type="SMART" id="SM00419">
    <property type="entry name" value="HTH_CRP"/>
    <property type="match status" value="1"/>
</dbReference>
<dbReference type="PANTHER" id="PTHR46577">
    <property type="entry name" value="HTH-TYPE TRANSCRIPTIONAL REGULATORY PROTEIN GABR"/>
    <property type="match status" value="1"/>
</dbReference>
<feature type="domain" description="HTH gntR-type" evidence="6">
    <location>
        <begin position="12"/>
        <end position="80"/>
    </location>
</feature>
<evidence type="ECO:0000256" key="2">
    <source>
        <dbReference type="ARBA" id="ARBA00022898"/>
    </source>
</evidence>
<dbReference type="SUPFAM" id="SSF46785">
    <property type="entry name" value="Winged helix' DNA-binding domain"/>
    <property type="match status" value="1"/>
</dbReference>
<dbReference type="PANTHER" id="PTHR46577:SF1">
    <property type="entry name" value="HTH-TYPE TRANSCRIPTIONAL REGULATORY PROTEIN GABR"/>
    <property type="match status" value="1"/>
</dbReference>
<evidence type="ECO:0000313" key="8">
    <source>
        <dbReference type="Proteomes" id="UP000094342"/>
    </source>
</evidence>
<dbReference type="RefSeq" id="WP_069456732.1">
    <property type="nucleotide sequence ID" value="NZ_LYBW01000035.1"/>
</dbReference>
<reference evidence="8" key="1">
    <citation type="submission" date="2016-05" db="EMBL/GenBank/DDBJ databases">
        <authorList>
            <person name="Li Y."/>
        </authorList>
    </citation>
    <scope>NUCLEOTIDE SEQUENCE [LARGE SCALE GENOMIC DNA]</scope>
    <source>
        <strain evidence="8">YIC4027</strain>
    </source>
</reference>
<dbReference type="Gene3D" id="1.10.10.10">
    <property type="entry name" value="Winged helix-like DNA-binding domain superfamily/Winged helix DNA-binding domain"/>
    <property type="match status" value="1"/>
</dbReference>
<dbReference type="InterPro" id="IPR015424">
    <property type="entry name" value="PyrdxlP-dep_Trfase"/>
</dbReference>
<dbReference type="InterPro" id="IPR012318">
    <property type="entry name" value="HTH_CRP"/>
</dbReference>
<dbReference type="Pfam" id="PF00155">
    <property type="entry name" value="Aminotran_1_2"/>
    <property type="match status" value="1"/>
</dbReference>
<dbReference type="InterPro" id="IPR036390">
    <property type="entry name" value="WH_DNA-bd_sf"/>
</dbReference>
<dbReference type="SUPFAM" id="SSF53383">
    <property type="entry name" value="PLP-dependent transferases"/>
    <property type="match status" value="1"/>
</dbReference>
<dbReference type="Pfam" id="PF00392">
    <property type="entry name" value="GntR"/>
    <property type="match status" value="1"/>
</dbReference>
<protein>
    <submittedName>
        <fullName evidence="7">GntR family transcriptional regulator</fullName>
    </submittedName>
</protein>
<sequence length="460" mass="49287">MFEKLKFTPGDVPIYRQIADRIASEISEGRLAIGDRLPPQRDIARMAGVNLTTVTRAFADLQQRGLVESRPGRGSIIADPSITASFKSSPVEEQGFIDLSVNRPATTGYLEALAALMPHLADDRRYPVLQDFHAPEGPAWAREALAAWLAPVSGTNDPAQVIMTNGAQHGLACVLGAFARPGDSILADAITYQGIGALCRSLDLTLRPVAMDAGGMRPDAFEEACVAHNPSAVFLVPTLHNPTTITLAAERRAQLAAIARKHRLLIIEDDVYRPLKEVAPPAFVLSDPDITIHVGGLSKCVAPGLRLGAVIAPKPMVSDIAAMLRINCWSTSPLNALVATRMIEDGLVSSVIAGQRAEFVARQAIVREVLSGFDLMTDDVATHFWLQLPDPWHGNAFARAASQAGVGVLAGEVFAVGRDSIAHAVRINVGAARSRASLRYALEALREVLSGGRRLFDTMI</sequence>
<name>A0A1E3VHF0_9HYPH</name>
<dbReference type="PROSITE" id="PS50949">
    <property type="entry name" value="HTH_GNTR"/>
    <property type="match status" value="1"/>
</dbReference>
<dbReference type="InterPro" id="IPR015422">
    <property type="entry name" value="PyrdxlP-dep_Trfase_small"/>
</dbReference>
<keyword evidence="3" id="KW-0805">Transcription regulation</keyword>
<dbReference type="InterPro" id="IPR004839">
    <property type="entry name" value="Aminotransferase_I/II_large"/>
</dbReference>
<evidence type="ECO:0000256" key="5">
    <source>
        <dbReference type="ARBA" id="ARBA00023163"/>
    </source>
</evidence>
<dbReference type="GO" id="GO:0003700">
    <property type="term" value="F:DNA-binding transcription factor activity"/>
    <property type="evidence" value="ECO:0007669"/>
    <property type="project" value="InterPro"/>
</dbReference>
<dbReference type="STRING" id="1752398.A8M32_01990"/>
<evidence type="ECO:0000256" key="4">
    <source>
        <dbReference type="ARBA" id="ARBA00023125"/>
    </source>
</evidence>
<dbReference type="SMART" id="SM00345">
    <property type="entry name" value="HTH_GNTR"/>
    <property type="match status" value="1"/>
</dbReference>
<dbReference type="InterPro" id="IPR000524">
    <property type="entry name" value="Tscrpt_reg_HTH_GntR"/>
</dbReference>
<comment type="similarity">
    <text evidence="1">In the C-terminal section; belongs to the class-I pyridoxal-phosphate-dependent aminotransferase family.</text>
</comment>
<evidence type="ECO:0000256" key="3">
    <source>
        <dbReference type="ARBA" id="ARBA00023015"/>
    </source>
</evidence>
<dbReference type="InterPro" id="IPR036388">
    <property type="entry name" value="WH-like_DNA-bd_sf"/>
</dbReference>
<keyword evidence="8" id="KW-1185">Reference proteome</keyword>
<dbReference type="InterPro" id="IPR051446">
    <property type="entry name" value="HTH_trans_reg/aminotransferase"/>
</dbReference>
<accession>A0A1E3VHF0</accession>